<feature type="transmembrane region" description="Helical" evidence="1">
    <location>
        <begin position="29"/>
        <end position="46"/>
    </location>
</feature>
<feature type="transmembrane region" description="Helical" evidence="1">
    <location>
        <begin position="58"/>
        <end position="80"/>
    </location>
</feature>
<feature type="transmembrane region" description="Helical" evidence="1">
    <location>
        <begin position="100"/>
        <end position="124"/>
    </location>
</feature>
<dbReference type="Proteomes" id="UP001476807">
    <property type="component" value="Unassembled WGS sequence"/>
</dbReference>
<dbReference type="EMBL" id="JBEOKT010000012">
    <property type="protein sequence ID" value="MER2998560.1"/>
    <property type="molecule type" value="Genomic_DNA"/>
</dbReference>
<evidence type="ECO:0008006" key="4">
    <source>
        <dbReference type="Google" id="ProtNLM"/>
    </source>
</evidence>
<dbReference type="RefSeq" id="WP_350413027.1">
    <property type="nucleotide sequence ID" value="NZ_JBEOKT010000012.1"/>
</dbReference>
<sequence>MDVIILLATGAFAAICTYFVNVKLKQGPVRSSAVLSLVVGIFFYVYPDLLSEYLTTNIPIVFTGASFIGMVSSVVISNYFLIGTSGFIFSVIYLNASKFFAGYGGGLGTAAAISLLVAIGLPFVTRKNKISNGYLVLRKLIFRRKKS</sequence>
<proteinExistence type="predicted"/>
<keyword evidence="1" id="KW-0812">Transmembrane</keyword>
<keyword evidence="1" id="KW-1133">Transmembrane helix</keyword>
<comment type="caution">
    <text evidence="2">The sequence shown here is derived from an EMBL/GenBank/DDBJ whole genome shotgun (WGS) entry which is preliminary data.</text>
</comment>
<name>A0ABV1RWZ6_9BACT</name>
<organism evidence="2 3">
    <name type="scientific">Pontibacter populi</name>
    <dbReference type="NCBI Taxonomy" id="890055"/>
    <lineage>
        <taxon>Bacteria</taxon>
        <taxon>Pseudomonadati</taxon>
        <taxon>Bacteroidota</taxon>
        <taxon>Cytophagia</taxon>
        <taxon>Cytophagales</taxon>
        <taxon>Hymenobacteraceae</taxon>
        <taxon>Pontibacter</taxon>
    </lineage>
</organism>
<keyword evidence="3" id="KW-1185">Reference proteome</keyword>
<keyword evidence="1" id="KW-0472">Membrane</keyword>
<accession>A0ABV1RWZ6</accession>
<evidence type="ECO:0000313" key="3">
    <source>
        <dbReference type="Proteomes" id="UP001476807"/>
    </source>
</evidence>
<gene>
    <name evidence="2" type="ORF">ABS362_13465</name>
</gene>
<evidence type="ECO:0000256" key="1">
    <source>
        <dbReference type="SAM" id="Phobius"/>
    </source>
</evidence>
<protein>
    <recommendedName>
        <fullName evidence="4">DUF4203 domain-containing protein</fullName>
    </recommendedName>
</protein>
<reference evidence="2 3" key="1">
    <citation type="submission" date="2024-06" db="EMBL/GenBank/DDBJ databases">
        <title>Pontibacter populi HYL7-15.</title>
        <authorList>
            <person name="Kim M.K."/>
        </authorList>
    </citation>
    <scope>NUCLEOTIDE SEQUENCE [LARGE SCALE GENOMIC DNA]</scope>
    <source>
        <strain evidence="2 3">HYL7-15</strain>
    </source>
</reference>
<evidence type="ECO:0000313" key="2">
    <source>
        <dbReference type="EMBL" id="MER2998560.1"/>
    </source>
</evidence>